<evidence type="ECO:0000256" key="1">
    <source>
        <dbReference type="SAM" id="SignalP"/>
    </source>
</evidence>
<dbReference type="Gene3D" id="3.10.450.590">
    <property type="match status" value="1"/>
</dbReference>
<organism evidence="3 4">
    <name type="scientific">Eubacterium maltosivorans</name>
    <dbReference type="NCBI Taxonomy" id="2041044"/>
    <lineage>
        <taxon>Bacteria</taxon>
        <taxon>Bacillati</taxon>
        <taxon>Bacillota</taxon>
        <taxon>Clostridia</taxon>
        <taxon>Eubacteriales</taxon>
        <taxon>Eubacteriaceae</taxon>
        <taxon>Eubacterium</taxon>
    </lineage>
</organism>
<gene>
    <name evidence="3" type="ORF">CPZ25_002110</name>
</gene>
<feature type="domain" description="DUF3887" evidence="2">
    <location>
        <begin position="46"/>
        <end position="135"/>
    </location>
</feature>
<evidence type="ECO:0000313" key="3">
    <source>
        <dbReference type="EMBL" id="QCT70154.1"/>
    </source>
</evidence>
<dbReference type="InterPro" id="IPR024981">
    <property type="entry name" value="DUF3887"/>
</dbReference>
<proteinExistence type="predicted"/>
<keyword evidence="4" id="KW-1185">Reference proteome</keyword>
<dbReference type="Pfam" id="PF13026">
    <property type="entry name" value="DUF3887"/>
    <property type="match status" value="1"/>
</dbReference>
<dbReference type="RefSeq" id="WP_096919524.1">
    <property type="nucleotide sequence ID" value="NZ_CP029487.1"/>
</dbReference>
<feature type="chain" id="PRO_5039729978" evidence="1">
    <location>
        <begin position="25"/>
        <end position="138"/>
    </location>
</feature>
<sequence>MMKKKMIAVGLVVLMLLTVLSACSGGSASDHKLDPAFNEDTLKQEAEKVIDEWNNQDFDAMAAETADNVRDKLTADVLKDAWNQAMPKLGEFSSVKQTEIAPNGKSALVVAVAEYENGKAQFTIGFDQNMKIDNFFIK</sequence>
<protein>
    <submittedName>
        <fullName evidence="3">DUF3887 domain-containing protein</fullName>
    </submittedName>
</protein>
<dbReference type="EMBL" id="CP029487">
    <property type="protein sequence ID" value="QCT70154.1"/>
    <property type="molecule type" value="Genomic_DNA"/>
</dbReference>
<evidence type="ECO:0000259" key="2">
    <source>
        <dbReference type="Pfam" id="PF13026"/>
    </source>
</evidence>
<dbReference type="AlphaFoldDB" id="A0A4P9C4I5"/>
<evidence type="ECO:0000313" key="4">
    <source>
        <dbReference type="Proteomes" id="UP000218387"/>
    </source>
</evidence>
<dbReference type="KEGG" id="emt:CPZ25_002110"/>
<dbReference type="Proteomes" id="UP000218387">
    <property type="component" value="Chromosome"/>
</dbReference>
<reference evidence="3 4" key="1">
    <citation type="submission" date="2018-05" db="EMBL/GenBank/DDBJ databases">
        <title>Genome comparison of Eubacterium sp.</title>
        <authorList>
            <person name="Feng Y."/>
            <person name="Sanchez-Andrea I."/>
            <person name="Stams A.J.M."/>
            <person name="De Vos W.M."/>
        </authorList>
    </citation>
    <scope>NUCLEOTIDE SEQUENCE [LARGE SCALE GENOMIC DNA]</scope>
    <source>
        <strain evidence="3 4">YI</strain>
    </source>
</reference>
<accession>A0A4P9C4I5</accession>
<dbReference type="PROSITE" id="PS51257">
    <property type="entry name" value="PROKAR_LIPOPROTEIN"/>
    <property type="match status" value="1"/>
</dbReference>
<keyword evidence="1" id="KW-0732">Signal</keyword>
<feature type="signal peptide" evidence="1">
    <location>
        <begin position="1"/>
        <end position="24"/>
    </location>
</feature>
<name>A0A4P9C4I5_EUBML</name>